<feature type="transmembrane region" description="Helical" evidence="1">
    <location>
        <begin position="112"/>
        <end position="133"/>
    </location>
</feature>
<dbReference type="Pfam" id="PF07760">
    <property type="entry name" value="DUF1616"/>
    <property type="match status" value="1"/>
</dbReference>
<feature type="transmembrane region" description="Helical" evidence="1">
    <location>
        <begin position="168"/>
        <end position="190"/>
    </location>
</feature>
<keyword evidence="1" id="KW-0812">Transmembrane</keyword>
<dbReference type="Proteomes" id="UP000000390">
    <property type="component" value="Chromosome"/>
</dbReference>
<evidence type="ECO:0000313" key="6">
    <source>
        <dbReference type="Proteomes" id="UP000011645"/>
    </source>
</evidence>
<keyword evidence="1" id="KW-1133">Transmembrane helix</keyword>
<gene>
    <name evidence="3" type="ordered locus">HacjB3_03435</name>
    <name evidence="4" type="ORF">C497_15872</name>
</gene>
<dbReference type="InterPro" id="IPR011674">
    <property type="entry name" value="DUF1616"/>
</dbReference>
<dbReference type="AlphaFoldDB" id="D8J7I3"/>
<evidence type="ECO:0000313" key="5">
    <source>
        <dbReference type="Proteomes" id="UP000000390"/>
    </source>
</evidence>
<dbReference type="RefSeq" id="WP_008417991.1">
    <property type="nucleotide sequence ID" value="NC_014297.1"/>
</dbReference>
<accession>D8J7I3</accession>
<dbReference type="Proteomes" id="UP000011645">
    <property type="component" value="Unassembled WGS sequence"/>
</dbReference>
<dbReference type="eggNOG" id="arCOG02884">
    <property type="taxonomic scope" value="Archaea"/>
</dbReference>
<sequence length="328" mass="34108">MQDTVEGRAGRSSLRRAPADLIAVGSCVLIVSLMALPAFENTPVRTVARALFVGFVPGYALLTALFPRSPTGPKTEGSRFRIGHLERAALSIAASCGLLVLIARGAPAGIGGSSTTLGILVVLSVAFGGIGAIRRLSLTPAERFGRPAVAWIDAVGSLGPSRSDGSPVAAVAVGVAVLVVLSTLGVAYAMGPVQGDGYTELYLLQEGANGTVSEEYPDELTVGQEEPLVVGIGNEEGVTTTYTVVIQLQEVGTEGEQSVQSASELDRFEVTLESGETVENEHVVTPDRAGENLRLTYLLYTGTPPETIDGSEAYRSAYVWVNVTESGG</sequence>
<feature type="transmembrane region" description="Helical" evidence="1">
    <location>
        <begin position="21"/>
        <end position="40"/>
    </location>
</feature>
<reference evidence="4 6" key="2">
    <citation type="journal article" date="2014" name="PLoS Genet.">
        <title>Phylogenetically driven sequencing of extremely halophilic archaea reveals strategies for static and dynamic osmo-response.</title>
        <authorList>
            <person name="Becker E.A."/>
            <person name="Seitzer P.M."/>
            <person name="Tritt A."/>
            <person name="Larsen D."/>
            <person name="Krusor M."/>
            <person name="Yao A.I."/>
            <person name="Wu D."/>
            <person name="Madern D."/>
            <person name="Eisen J.A."/>
            <person name="Darling A.E."/>
            <person name="Facciotti M.T."/>
        </authorList>
    </citation>
    <scope>NUCLEOTIDE SEQUENCE [LARGE SCALE GENOMIC DNA]</scope>
    <source>
        <strain evidence="4">B3</strain>
        <strain evidence="6">DSM 18796 / CECT 7217 / JCM 14584 / KCTC 4019 / B3</strain>
    </source>
</reference>
<keyword evidence="6" id="KW-1185">Reference proteome</keyword>
<dbReference type="KEGG" id="hje:HacjB3_03435"/>
<evidence type="ECO:0000259" key="2">
    <source>
        <dbReference type="Pfam" id="PF07760"/>
    </source>
</evidence>
<evidence type="ECO:0000313" key="3">
    <source>
        <dbReference type="EMBL" id="ADJ14078.1"/>
    </source>
</evidence>
<dbReference type="HOGENOM" id="CLU_047794_1_0_2"/>
<feature type="domain" description="DUF1616" evidence="2">
    <location>
        <begin position="26"/>
        <end position="322"/>
    </location>
</feature>
<evidence type="ECO:0000256" key="1">
    <source>
        <dbReference type="SAM" id="Phobius"/>
    </source>
</evidence>
<dbReference type="EMBL" id="CP002062">
    <property type="protein sequence ID" value="ADJ14078.1"/>
    <property type="molecule type" value="Genomic_DNA"/>
</dbReference>
<dbReference type="OrthoDB" id="82282at2157"/>
<protein>
    <recommendedName>
        <fullName evidence="2">DUF1616 domain-containing protein</fullName>
    </recommendedName>
</protein>
<feature type="transmembrane region" description="Helical" evidence="1">
    <location>
        <begin position="46"/>
        <end position="67"/>
    </location>
</feature>
<evidence type="ECO:0000313" key="4">
    <source>
        <dbReference type="EMBL" id="ELY33878.1"/>
    </source>
</evidence>
<dbReference type="GeneID" id="9418485"/>
<feature type="transmembrane region" description="Helical" evidence="1">
    <location>
        <begin position="88"/>
        <end position="106"/>
    </location>
</feature>
<keyword evidence="1" id="KW-0472">Membrane</keyword>
<organism evidence="3 5">
    <name type="scientific">Halalkalicoccus jeotgali (strain DSM 18796 / CECT 7217 / JCM 14584 / KCTC 4019 / B3)</name>
    <dbReference type="NCBI Taxonomy" id="795797"/>
    <lineage>
        <taxon>Archaea</taxon>
        <taxon>Methanobacteriati</taxon>
        <taxon>Methanobacteriota</taxon>
        <taxon>Stenosarchaea group</taxon>
        <taxon>Halobacteria</taxon>
        <taxon>Halobacteriales</taxon>
        <taxon>Halococcaceae</taxon>
        <taxon>Halalkalicoccus</taxon>
    </lineage>
</organism>
<dbReference type="PATRIC" id="fig|795797.18.peg.688"/>
<proteinExistence type="predicted"/>
<name>D8J7I3_HALJB</name>
<dbReference type="STRING" id="795797.HacjB3_03435"/>
<reference evidence="3 5" key="1">
    <citation type="journal article" date="2010" name="J. Bacteriol.">
        <title>Complete genome sequence of Halalkalicoccus jeotgali B3(T), an extremely halophilic archaeon.</title>
        <authorList>
            <person name="Roh S.W."/>
            <person name="Nam Y.D."/>
            <person name="Nam S.H."/>
            <person name="Choi S.H."/>
            <person name="Park H.S."/>
            <person name="Bae J.W."/>
        </authorList>
    </citation>
    <scope>NUCLEOTIDE SEQUENCE [LARGE SCALE GENOMIC DNA]</scope>
    <source>
        <strain evidence="3">B3</strain>
        <strain evidence="5">DSM 18796 / CECT 7217 / JCM 14584 / KCTC 4019 / B3</strain>
    </source>
</reference>
<dbReference type="EMBL" id="AOHV01000042">
    <property type="protein sequence ID" value="ELY33878.1"/>
    <property type="molecule type" value="Genomic_DNA"/>
</dbReference>